<dbReference type="EMBL" id="KZ805335">
    <property type="protein sequence ID" value="PVI03072.1"/>
    <property type="molecule type" value="Genomic_DNA"/>
</dbReference>
<organism evidence="1 2">
    <name type="scientific">Periconia macrospinosa</name>
    <dbReference type="NCBI Taxonomy" id="97972"/>
    <lineage>
        <taxon>Eukaryota</taxon>
        <taxon>Fungi</taxon>
        <taxon>Dikarya</taxon>
        <taxon>Ascomycota</taxon>
        <taxon>Pezizomycotina</taxon>
        <taxon>Dothideomycetes</taxon>
        <taxon>Pleosporomycetidae</taxon>
        <taxon>Pleosporales</taxon>
        <taxon>Massarineae</taxon>
        <taxon>Periconiaceae</taxon>
        <taxon>Periconia</taxon>
    </lineage>
</organism>
<accession>A0A2V1DYV3</accession>
<dbReference type="OrthoDB" id="2157530at2759"/>
<evidence type="ECO:0000313" key="2">
    <source>
        <dbReference type="Proteomes" id="UP000244855"/>
    </source>
</evidence>
<sequence length="335" mass="37551">MLKDRPSSLHSPYTNHLRIQRVLENAKVEITTSTTLYEYTQLSIQPGGPSGMFSIRLLRFLSSTGHNADIYCHKIGKVDYASSTEEVLTNFAILMIKLFYSIPTRNTAYNSVPHVLQLAAAFKQYTPRGDFHPSDQIFGKIPSWVPNWTRSLSYEPLHHSPKSQNASAGIPVHHIQILPLQNNNYLLLATALIYDTVTASIQIDISALLGPVYGAKNALNGFLLSVAKSIDETGFPCGKANNSYSPTGRHIFLALAPKIVATWDYTPPNSYFDQEQRLQDDFLERSALSKHILPEIVHKWPVYVKLVAIIMRGHRLFFFNHDTLGLVAPTFGQVT</sequence>
<dbReference type="Proteomes" id="UP000244855">
    <property type="component" value="Unassembled WGS sequence"/>
</dbReference>
<reference evidence="1 2" key="1">
    <citation type="journal article" date="2018" name="Sci. Rep.">
        <title>Comparative genomics provides insights into the lifestyle and reveals functional heterogeneity of dark septate endophytic fungi.</title>
        <authorList>
            <person name="Knapp D.G."/>
            <person name="Nemeth J.B."/>
            <person name="Barry K."/>
            <person name="Hainaut M."/>
            <person name="Henrissat B."/>
            <person name="Johnson J."/>
            <person name="Kuo A."/>
            <person name="Lim J.H.P."/>
            <person name="Lipzen A."/>
            <person name="Nolan M."/>
            <person name="Ohm R.A."/>
            <person name="Tamas L."/>
            <person name="Grigoriev I.V."/>
            <person name="Spatafora J.W."/>
            <person name="Nagy L.G."/>
            <person name="Kovacs G.M."/>
        </authorList>
    </citation>
    <scope>NUCLEOTIDE SEQUENCE [LARGE SCALE GENOMIC DNA]</scope>
    <source>
        <strain evidence="1 2">DSE2036</strain>
    </source>
</reference>
<dbReference type="AlphaFoldDB" id="A0A2V1DYV3"/>
<proteinExistence type="predicted"/>
<gene>
    <name evidence="1" type="ORF">DM02DRAFT_652873</name>
</gene>
<keyword evidence="2" id="KW-1185">Reference proteome</keyword>
<protein>
    <submittedName>
        <fullName evidence="1">Uncharacterized protein</fullName>
    </submittedName>
</protein>
<evidence type="ECO:0000313" key="1">
    <source>
        <dbReference type="EMBL" id="PVI03072.1"/>
    </source>
</evidence>
<name>A0A2V1DYV3_9PLEO</name>